<feature type="compositionally biased region" description="Pro residues" evidence="1">
    <location>
        <begin position="26"/>
        <end position="38"/>
    </location>
</feature>
<feature type="region of interest" description="Disordered" evidence="1">
    <location>
        <begin position="264"/>
        <end position="592"/>
    </location>
</feature>
<feature type="compositionally biased region" description="Low complexity" evidence="1">
    <location>
        <begin position="273"/>
        <end position="289"/>
    </location>
</feature>
<feature type="compositionally biased region" description="Polar residues" evidence="1">
    <location>
        <begin position="290"/>
        <end position="313"/>
    </location>
</feature>
<keyword evidence="3" id="KW-1185">Reference proteome</keyword>
<evidence type="ECO:0000313" key="3">
    <source>
        <dbReference type="Proteomes" id="UP000185151"/>
    </source>
</evidence>
<dbReference type="RefSeq" id="WP_143788492.1">
    <property type="nucleotide sequence ID" value="NZ_FSRU01000002.1"/>
</dbReference>
<dbReference type="AlphaFoldDB" id="A0A1N6L5H1"/>
<evidence type="ECO:0000256" key="1">
    <source>
        <dbReference type="SAM" id="MobiDB-lite"/>
    </source>
</evidence>
<organism evidence="2 3">
    <name type="scientific">Paraburkholderia phenazinium</name>
    <dbReference type="NCBI Taxonomy" id="60549"/>
    <lineage>
        <taxon>Bacteria</taxon>
        <taxon>Pseudomonadati</taxon>
        <taxon>Pseudomonadota</taxon>
        <taxon>Betaproteobacteria</taxon>
        <taxon>Burkholderiales</taxon>
        <taxon>Burkholderiaceae</taxon>
        <taxon>Paraburkholderia</taxon>
    </lineage>
</organism>
<feature type="region of interest" description="Disordered" evidence="1">
    <location>
        <begin position="1"/>
        <end position="114"/>
    </location>
</feature>
<feature type="compositionally biased region" description="Basic and acidic residues" evidence="1">
    <location>
        <begin position="47"/>
        <end position="58"/>
    </location>
</feature>
<feature type="compositionally biased region" description="Polar residues" evidence="1">
    <location>
        <begin position="561"/>
        <end position="592"/>
    </location>
</feature>
<dbReference type="Proteomes" id="UP000185151">
    <property type="component" value="Unassembled WGS sequence"/>
</dbReference>
<feature type="compositionally biased region" description="Polar residues" evidence="1">
    <location>
        <begin position="1"/>
        <end position="12"/>
    </location>
</feature>
<gene>
    <name evidence="2" type="ORF">SAMN05444165_6029</name>
</gene>
<dbReference type="OrthoDB" id="9094182at2"/>
<feature type="compositionally biased region" description="Low complexity" evidence="1">
    <location>
        <begin position="92"/>
        <end position="101"/>
    </location>
</feature>
<feature type="compositionally biased region" description="Polar residues" evidence="1">
    <location>
        <begin position="419"/>
        <end position="431"/>
    </location>
</feature>
<protein>
    <submittedName>
        <fullName evidence="2">Uncharacterized protein</fullName>
    </submittedName>
</protein>
<proteinExistence type="predicted"/>
<accession>A0A1N6L5H1</accession>
<name>A0A1N6L5H1_9BURK</name>
<dbReference type="EMBL" id="FSRU01000002">
    <property type="protein sequence ID" value="SIO63896.1"/>
    <property type="molecule type" value="Genomic_DNA"/>
</dbReference>
<feature type="compositionally biased region" description="Polar residues" evidence="1">
    <location>
        <begin position="349"/>
        <end position="366"/>
    </location>
</feature>
<feature type="compositionally biased region" description="Polar residues" evidence="1">
    <location>
        <begin position="439"/>
        <end position="553"/>
    </location>
</feature>
<sequence>MKIDVKNQTPYRSNEDEGTSGTKPAAPGPKPRTYPPANTPAQAGSERGGDTGATDHAKAPPSDTGDTVSAKEKPGEPAKPQTNEDGTADANPGVPAQSSASVPPPNGNTLQIKVAGIVNAVPPLKPSGSTPITGHTTKAGNVQRSNQAGYTAGNAGRSLTKGIGDAGELAQSGNQDERTRYALQLIKDLANGSASGIDLKRMTDKKTVAHEYLHGPRRKGAYNVEHGGHGTPHRQQIELKSMRTLPKAKATQTLAISQSVAGVQVQPNQSGKQTQAQTPTSTQSSQTSPNTYDAATQTMPAADASTQTSTPQAPAQGDGAPQTAGEHSSTGAPHSPREPASSPDHHKTTQTSSPDRANRGTTTPMPDSTDAGVQNGADMQDGSTQHAPPQHSVQTQTSVPVTSTRTTPAPQPPQLHVSEPTNGNETTTATQAGAPLDTRGTQTATGTPKATQLSPQRQTAGTQTSSPSVHHSATQHTPRQVHAHSQTTFGNTSSAETQTGADNSKGSQANTDTHTVGTQSKVGTGEAKTQANPGSENKSIQTRPPVQQHATQTPPTPDTGAAQSNPVGTPASQESVETTHTSEQVPGATSKSIELTKGVKENGHWVVADIGSLPADINNVKKHADLGSISAITSTSAVTVGDVLNVINSEGGRALALGAKSLSLLGTLVGLAPSVGQLANDVKQLIANPNDNQSKWNVANSGFELGGGLAAAAASMAFPPAALLPILFPNLAEIGHAEILRQKKNGLYAEGLKVEGDATSNDYKIAALNATPIVNWFSSTYTPELRPAIEKFETEQGNKPGNPPAGDLPENTLHDQRVYDYYAQALNERAALLGNAANSYLKSIADNSTLSSVTMVSRCPQVFGWPSNGQAMRVFDRAAAITYDRVHDTIHTEFFGPDKDGTYRLPTRDPSLPSGKDSKNLLFCSTMLDPEAKRVDFDLPQYFADPGTVALDIRKQPNKT</sequence>
<reference evidence="2 3" key="1">
    <citation type="submission" date="2016-11" db="EMBL/GenBank/DDBJ databases">
        <authorList>
            <person name="Jaros S."/>
            <person name="Januszkiewicz K."/>
            <person name="Wedrychowicz H."/>
        </authorList>
    </citation>
    <scope>NUCLEOTIDE SEQUENCE [LARGE SCALE GENOMIC DNA]</scope>
    <source>
        <strain evidence="2 3">GAS95</strain>
    </source>
</reference>
<feature type="compositionally biased region" description="Low complexity" evidence="1">
    <location>
        <begin position="390"/>
        <end position="408"/>
    </location>
</feature>
<evidence type="ECO:0000313" key="2">
    <source>
        <dbReference type="EMBL" id="SIO63896.1"/>
    </source>
</evidence>